<dbReference type="GO" id="GO:0004674">
    <property type="term" value="F:protein serine/threonine kinase activity"/>
    <property type="evidence" value="ECO:0007669"/>
    <property type="project" value="UniProtKB-KW"/>
</dbReference>
<dbReference type="InterPro" id="IPR050494">
    <property type="entry name" value="Ser_Thr_dual-spec_kinase"/>
</dbReference>
<dbReference type="PROSITE" id="PS00107">
    <property type="entry name" value="PROTEIN_KINASE_ATP"/>
    <property type="match status" value="1"/>
</dbReference>
<accession>A0A9P1CCL6</accession>
<reference evidence="9" key="1">
    <citation type="submission" date="2022-10" db="EMBL/GenBank/DDBJ databases">
        <authorList>
            <person name="Chen Y."/>
            <person name="Dougan E. K."/>
            <person name="Chan C."/>
            <person name="Rhodes N."/>
            <person name="Thang M."/>
        </authorList>
    </citation>
    <scope>NUCLEOTIDE SEQUENCE</scope>
</reference>
<comment type="caution">
    <text evidence="9">The sequence shown here is derived from an EMBL/GenBank/DDBJ whole genome shotgun (WGS) entry which is preliminary data.</text>
</comment>
<dbReference type="SUPFAM" id="SSF101152">
    <property type="entry name" value="Mob1/phocein"/>
    <property type="match status" value="1"/>
</dbReference>
<evidence type="ECO:0000313" key="9">
    <source>
        <dbReference type="EMBL" id="CAI3989145.1"/>
    </source>
</evidence>
<evidence type="ECO:0000256" key="5">
    <source>
        <dbReference type="ARBA" id="ARBA00022840"/>
    </source>
</evidence>
<keyword evidence="2" id="KW-0808">Transferase</keyword>
<keyword evidence="5 6" id="KW-0067">ATP-binding</keyword>
<dbReference type="PROSITE" id="PS50011">
    <property type="entry name" value="PROTEIN_KINASE_DOM"/>
    <property type="match status" value="1"/>
</dbReference>
<dbReference type="InterPro" id="IPR011009">
    <property type="entry name" value="Kinase-like_dom_sf"/>
</dbReference>
<evidence type="ECO:0000256" key="7">
    <source>
        <dbReference type="SAM" id="MobiDB-lite"/>
    </source>
</evidence>
<dbReference type="PANTHER" id="PTHR24058:SF17">
    <property type="entry name" value="HOMEODOMAIN INTERACTING PROTEIN KINASE, ISOFORM D"/>
    <property type="match status" value="1"/>
</dbReference>
<proteinExistence type="predicted"/>
<keyword evidence="11" id="KW-1185">Reference proteome</keyword>
<dbReference type="SUPFAM" id="SSF56112">
    <property type="entry name" value="Protein kinase-like (PK-like)"/>
    <property type="match status" value="1"/>
</dbReference>
<evidence type="ECO:0000256" key="3">
    <source>
        <dbReference type="ARBA" id="ARBA00022741"/>
    </source>
</evidence>
<dbReference type="InterPro" id="IPR000719">
    <property type="entry name" value="Prot_kinase_dom"/>
</dbReference>
<protein>
    <submittedName>
        <fullName evidence="10">Serine/threonine-protein kinase ppk15</fullName>
    </submittedName>
</protein>
<dbReference type="GO" id="GO:0005524">
    <property type="term" value="F:ATP binding"/>
    <property type="evidence" value="ECO:0007669"/>
    <property type="project" value="UniProtKB-UniRule"/>
</dbReference>
<gene>
    <name evidence="9" type="ORF">C1SCF055_LOCUS16239</name>
</gene>
<dbReference type="SMART" id="SM00220">
    <property type="entry name" value="S_TKc"/>
    <property type="match status" value="1"/>
</dbReference>
<reference evidence="10 11" key="2">
    <citation type="submission" date="2024-05" db="EMBL/GenBank/DDBJ databases">
        <authorList>
            <person name="Chen Y."/>
            <person name="Shah S."/>
            <person name="Dougan E. K."/>
            <person name="Thang M."/>
            <person name="Chan C."/>
        </authorList>
    </citation>
    <scope>NUCLEOTIDE SEQUENCE [LARGE SCALE GENOMIC DNA]</scope>
</reference>
<dbReference type="Gene3D" id="1.10.510.10">
    <property type="entry name" value="Transferase(Phosphotransferase) domain 1"/>
    <property type="match status" value="1"/>
</dbReference>
<evidence type="ECO:0000256" key="1">
    <source>
        <dbReference type="ARBA" id="ARBA00022527"/>
    </source>
</evidence>
<evidence type="ECO:0000256" key="2">
    <source>
        <dbReference type="ARBA" id="ARBA00022679"/>
    </source>
</evidence>
<dbReference type="Gene3D" id="1.20.140.30">
    <property type="entry name" value="MOB kinase activator"/>
    <property type="match status" value="1"/>
</dbReference>
<dbReference type="EMBL" id="CAMXCT030001336">
    <property type="protein sequence ID" value="CAL4776457.1"/>
    <property type="molecule type" value="Genomic_DNA"/>
</dbReference>
<dbReference type="EMBL" id="CAMXCT010001336">
    <property type="protein sequence ID" value="CAI3989145.1"/>
    <property type="molecule type" value="Genomic_DNA"/>
</dbReference>
<organism evidence="9">
    <name type="scientific">Cladocopium goreaui</name>
    <dbReference type="NCBI Taxonomy" id="2562237"/>
    <lineage>
        <taxon>Eukaryota</taxon>
        <taxon>Sar</taxon>
        <taxon>Alveolata</taxon>
        <taxon>Dinophyceae</taxon>
        <taxon>Suessiales</taxon>
        <taxon>Symbiodiniaceae</taxon>
        <taxon>Cladocopium</taxon>
    </lineage>
</organism>
<dbReference type="Pfam" id="PF00069">
    <property type="entry name" value="Pkinase"/>
    <property type="match status" value="1"/>
</dbReference>
<dbReference type="GO" id="GO:0005634">
    <property type="term" value="C:nucleus"/>
    <property type="evidence" value="ECO:0007669"/>
    <property type="project" value="TreeGrafter"/>
</dbReference>
<feature type="region of interest" description="Disordered" evidence="7">
    <location>
        <begin position="529"/>
        <end position="582"/>
    </location>
</feature>
<dbReference type="SMART" id="SM01388">
    <property type="entry name" value="Mob1_phocein"/>
    <property type="match status" value="1"/>
</dbReference>
<dbReference type="AlphaFoldDB" id="A0A9P1CCL6"/>
<dbReference type="EMBL" id="CAMXCT020001336">
    <property type="protein sequence ID" value="CAL1142520.1"/>
    <property type="molecule type" value="Genomic_DNA"/>
</dbReference>
<dbReference type="InterPro" id="IPR008271">
    <property type="entry name" value="Ser/Thr_kinase_AS"/>
</dbReference>
<name>A0A9P1CCL6_9DINO</name>
<keyword evidence="1" id="KW-0723">Serine/threonine-protein kinase</keyword>
<dbReference type="OrthoDB" id="9332038at2759"/>
<dbReference type="InterPro" id="IPR005301">
    <property type="entry name" value="MOB_kinase_act_fam"/>
</dbReference>
<feature type="domain" description="Protein kinase" evidence="8">
    <location>
        <begin position="295"/>
        <end position="663"/>
    </location>
</feature>
<dbReference type="InterPro" id="IPR017441">
    <property type="entry name" value="Protein_kinase_ATP_BS"/>
</dbReference>
<dbReference type="Proteomes" id="UP001152797">
    <property type="component" value="Unassembled WGS sequence"/>
</dbReference>
<feature type="compositionally biased region" description="Low complexity" evidence="7">
    <location>
        <begin position="561"/>
        <end position="581"/>
    </location>
</feature>
<evidence type="ECO:0000313" key="11">
    <source>
        <dbReference type="Proteomes" id="UP001152797"/>
    </source>
</evidence>
<dbReference type="GO" id="GO:0004713">
    <property type="term" value="F:protein tyrosine kinase activity"/>
    <property type="evidence" value="ECO:0007669"/>
    <property type="project" value="TreeGrafter"/>
</dbReference>
<dbReference type="PROSITE" id="PS00108">
    <property type="entry name" value="PROTEIN_KINASE_ST"/>
    <property type="match status" value="1"/>
</dbReference>
<dbReference type="PANTHER" id="PTHR24058">
    <property type="entry name" value="DUAL SPECIFICITY PROTEIN KINASE"/>
    <property type="match status" value="1"/>
</dbReference>
<dbReference type="GO" id="GO:0005737">
    <property type="term" value="C:cytoplasm"/>
    <property type="evidence" value="ECO:0007669"/>
    <property type="project" value="TreeGrafter"/>
</dbReference>
<evidence type="ECO:0000256" key="4">
    <source>
        <dbReference type="ARBA" id="ARBA00022777"/>
    </source>
</evidence>
<keyword evidence="3 6" id="KW-0547">Nucleotide-binding</keyword>
<dbReference type="Pfam" id="PF03637">
    <property type="entry name" value="Mob1_phocein"/>
    <property type="match status" value="1"/>
</dbReference>
<keyword evidence="4 10" id="KW-0418">Kinase</keyword>
<sequence>MAEETMPHVMPALLSGAQLSHLQAQETLGTAQLREAVKCPPSVDEETWIASQMKEIFLEVVRMVHFLTSFCDDTTCPRMCAGDAEYKWAEVDGSVSWMPAARYMSRLIEDVDQRLIDQSLIPTDGSPMPRHLRGELETMLRRLFRVYAHAYIHHFRTIQECGAEAHVNCSFKHFLFFVLEFQLVRMDEMLPLSFAAPVPAPWRAHVTRPAMEDKETTGPRQERRHGPLLRALTVRIVEVYSNCSGEYAYSTNSNPKRTLTWPCNGVHNGGLDNAEHNYICHVGDKVMNQDANKSYEILESLGQGSFGQVLKCQVDQSFVALKISKNRPAYFNQGCVEANILKRLNSLFDSDDTQHIVRMLDAFVFRKHLCIAFELLDMNLLEFLKWNNYKGVAMATNQSVTRELLEALRCLNHASLIHCDLKPENVMVCSMMPMRIKLIDFGSACTESSMLHSYIQSRFYRSPEVILGLPYSSAIDLWSLGCISAELCLGLPLFPGQCEYDQLRCITKILGLPPKDMLATGSKSKRYFKREERAESNSEEAVPVESHGSHASGDSSLEANSVATTASSREATETTEAAEGSSFKEISGKKSCWRLKTGEEYEHDFNKKAVRSKRSWNFTSVEDIVKDVPEANRNCFLQFLTGLFQMDPNMRWTAKQALQHPFVNEEDAGNLRGFRRASYEDLDKLWIGSPRPVDIWVVGAQKGHHGTQLSSSMASWNRINWDQLGTADAAARQNN</sequence>
<evidence type="ECO:0000313" key="10">
    <source>
        <dbReference type="EMBL" id="CAL4776457.1"/>
    </source>
</evidence>
<feature type="binding site" evidence="6">
    <location>
        <position position="322"/>
    </location>
    <ligand>
        <name>ATP</name>
        <dbReference type="ChEBI" id="CHEBI:30616"/>
    </ligand>
</feature>
<evidence type="ECO:0000256" key="6">
    <source>
        <dbReference type="PROSITE-ProRule" id="PRU10141"/>
    </source>
</evidence>
<evidence type="ECO:0000259" key="8">
    <source>
        <dbReference type="PROSITE" id="PS50011"/>
    </source>
</evidence>
<dbReference type="Gene3D" id="3.30.200.20">
    <property type="entry name" value="Phosphorylase Kinase, domain 1"/>
    <property type="match status" value="1"/>
</dbReference>
<dbReference type="InterPro" id="IPR036703">
    <property type="entry name" value="MOB_kinase_act_sf"/>
</dbReference>